<evidence type="ECO:0000313" key="18">
    <source>
        <dbReference type="EMBL" id="KAJ6635018.1"/>
    </source>
</evidence>
<dbReference type="PROSITE" id="PS50089">
    <property type="entry name" value="ZF_RING_2"/>
    <property type="match status" value="1"/>
</dbReference>
<dbReference type="SMART" id="SM00184">
    <property type="entry name" value="RING"/>
    <property type="match status" value="1"/>
</dbReference>
<protein>
    <recommendedName>
        <fullName evidence="3">RING-type E3 ubiquitin transferase</fullName>
        <ecNumber evidence="3">2.3.2.27</ecNumber>
    </recommendedName>
</protein>
<comment type="subcellular location">
    <subcellularLocation>
        <location evidence="13">Endomembrane system</location>
        <topology evidence="13">Single-pass type I membrane protein</topology>
    </subcellularLocation>
</comment>
<keyword evidence="9" id="KW-0862">Zinc</keyword>
<keyword evidence="10 16" id="KW-1133">Transmembrane helix</keyword>
<proteinExistence type="predicted"/>
<evidence type="ECO:0000256" key="16">
    <source>
        <dbReference type="SAM" id="Phobius"/>
    </source>
</evidence>
<dbReference type="SUPFAM" id="SSF52025">
    <property type="entry name" value="PA domain"/>
    <property type="match status" value="1"/>
</dbReference>
<evidence type="ECO:0000256" key="2">
    <source>
        <dbReference type="ARBA" id="ARBA00004906"/>
    </source>
</evidence>
<dbReference type="Gene3D" id="3.50.30.30">
    <property type="match status" value="1"/>
</dbReference>
<keyword evidence="5 16" id="KW-0812">Transmembrane</keyword>
<dbReference type="FunFam" id="3.50.30.30:FF:000026">
    <property type="entry name" value="E3 ubiquitin-protein ligase RNF13"/>
    <property type="match status" value="1"/>
</dbReference>
<dbReference type="InterPro" id="IPR003137">
    <property type="entry name" value="PA_domain"/>
</dbReference>
<keyword evidence="19" id="KW-1185">Reference proteome</keyword>
<evidence type="ECO:0000256" key="5">
    <source>
        <dbReference type="ARBA" id="ARBA00022692"/>
    </source>
</evidence>
<dbReference type="Pfam" id="PF13639">
    <property type="entry name" value="zf-RING_2"/>
    <property type="match status" value="1"/>
</dbReference>
<dbReference type="InterPro" id="IPR044744">
    <property type="entry name" value="ZNRF4/RNF13/RNF167_PA"/>
</dbReference>
<dbReference type="FunFam" id="3.30.40.10:FF:000429">
    <property type="entry name" value="E3 ubiquitin-protein ligase RNF13"/>
    <property type="match status" value="1"/>
</dbReference>
<evidence type="ECO:0000256" key="1">
    <source>
        <dbReference type="ARBA" id="ARBA00000900"/>
    </source>
</evidence>
<evidence type="ECO:0000256" key="7">
    <source>
        <dbReference type="ARBA" id="ARBA00022729"/>
    </source>
</evidence>
<evidence type="ECO:0000256" key="15">
    <source>
        <dbReference type="SAM" id="MobiDB-lite"/>
    </source>
</evidence>
<evidence type="ECO:0000256" key="13">
    <source>
        <dbReference type="ARBA" id="ARBA00046288"/>
    </source>
</evidence>
<feature type="region of interest" description="Disordered" evidence="15">
    <location>
        <begin position="276"/>
        <end position="345"/>
    </location>
</feature>
<evidence type="ECO:0000256" key="14">
    <source>
        <dbReference type="PROSITE-ProRule" id="PRU00175"/>
    </source>
</evidence>
<comment type="catalytic activity">
    <reaction evidence="1">
        <text>S-ubiquitinyl-[E2 ubiquitin-conjugating enzyme]-L-cysteine + [acceptor protein]-L-lysine = [E2 ubiquitin-conjugating enzyme]-L-cysteine + N(6)-ubiquitinyl-[acceptor protein]-L-lysine.</text>
        <dbReference type="EC" id="2.3.2.27"/>
    </reaction>
</comment>
<evidence type="ECO:0000256" key="6">
    <source>
        <dbReference type="ARBA" id="ARBA00022723"/>
    </source>
</evidence>
<dbReference type="InterPro" id="IPR013083">
    <property type="entry name" value="Znf_RING/FYVE/PHD"/>
</dbReference>
<keyword evidence="12" id="KW-0325">Glycoprotein</keyword>
<dbReference type="InterPro" id="IPR051653">
    <property type="entry name" value="E3_ligase_sorting_rcpt"/>
</dbReference>
<dbReference type="Pfam" id="PF02225">
    <property type="entry name" value="PA"/>
    <property type="match status" value="1"/>
</dbReference>
<dbReference type="EMBL" id="WJQU01000004">
    <property type="protein sequence ID" value="KAJ6635018.1"/>
    <property type="molecule type" value="Genomic_DNA"/>
</dbReference>
<evidence type="ECO:0000256" key="8">
    <source>
        <dbReference type="ARBA" id="ARBA00022771"/>
    </source>
</evidence>
<dbReference type="Proteomes" id="UP001151699">
    <property type="component" value="Chromosome C"/>
</dbReference>
<evidence type="ECO:0000256" key="4">
    <source>
        <dbReference type="ARBA" id="ARBA00022679"/>
    </source>
</evidence>
<comment type="pathway">
    <text evidence="2">Protein modification; protein ubiquitination.</text>
</comment>
<dbReference type="GO" id="GO:0012505">
    <property type="term" value="C:endomembrane system"/>
    <property type="evidence" value="ECO:0007669"/>
    <property type="project" value="UniProtKB-SubCell"/>
</dbReference>
<dbReference type="CDD" id="cd02123">
    <property type="entry name" value="PA_C_RZF_like"/>
    <property type="match status" value="1"/>
</dbReference>
<keyword evidence="4" id="KW-0808">Transferase</keyword>
<evidence type="ECO:0000256" key="11">
    <source>
        <dbReference type="ARBA" id="ARBA00023136"/>
    </source>
</evidence>
<evidence type="ECO:0000256" key="3">
    <source>
        <dbReference type="ARBA" id="ARBA00012483"/>
    </source>
</evidence>
<dbReference type="InterPro" id="IPR046450">
    <property type="entry name" value="PA_dom_sf"/>
</dbReference>
<feature type="region of interest" description="Disordered" evidence="15">
    <location>
        <begin position="465"/>
        <end position="487"/>
    </location>
</feature>
<dbReference type="GO" id="GO:0008270">
    <property type="term" value="F:zinc ion binding"/>
    <property type="evidence" value="ECO:0007669"/>
    <property type="project" value="UniProtKB-KW"/>
</dbReference>
<dbReference type="InterPro" id="IPR001841">
    <property type="entry name" value="Znf_RING"/>
</dbReference>
<dbReference type="Gene3D" id="3.30.40.10">
    <property type="entry name" value="Zinc/RING finger domain, C3HC4 (zinc finger)"/>
    <property type="match status" value="1"/>
</dbReference>
<feature type="transmembrane region" description="Helical" evidence="16">
    <location>
        <begin position="170"/>
        <end position="194"/>
    </location>
</feature>
<keyword evidence="11 16" id="KW-0472">Membrane</keyword>
<dbReference type="AlphaFoldDB" id="A0A9Q0RWL0"/>
<evidence type="ECO:0000256" key="10">
    <source>
        <dbReference type="ARBA" id="ARBA00022989"/>
    </source>
</evidence>
<dbReference type="EC" id="2.3.2.27" evidence="3"/>
<name>A0A9Q0RWL0_9DIPT</name>
<evidence type="ECO:0000259" key="17">
    <source>
        <dbReference type="PROSITE" id="PS50089"/>
    </source>
</evidence>
<dbReference type="OrthoDB" id="8062037at2759"/>
<comment type="caution">
    <text evidence="18">The sequence shown here is derived from an EMBL/GenBank/DDBJ whole genome shotgun (WGS) entry which is preliminary data.</text>
</comment>
<keyword evidence="8 14" id="KW-0863">Zinc-finger</keyword>
<accession>A0A9Q0RWL0</accession>
<dbReference type="CDD" id="cd16796">
    <property type="entry name" value="RING-H2_RNF13"/>
    <property type="match status" value="1"/>
</dbReference>
<dbReference type="GO" id="GO:0005737">
    <property type="term" value="C:cytoplasm"/>
    <property type="evidence" value="ECO:0007669"/>
    <property type="project" value="UniProtKB-ARBA"/>
</dbReference>
<dbReference type="GO" id="GO:0061630">
    <property type="term" value="F:ubiquitin protein ligase activity"/>
    <property type="evidence" value="ECO:0007669"/>
    <property type="project" value="UniProtKB-EC"/>
</dbReference>
<organism evidence="18 19">
    <name type="scientific">Pseudolycoriella hygida</name>
    <dbReference type="NCBI Taxonomy" id="35572"/>
    <lineage>
        <taxon>Eukaryota</taxon>
        <taxon>Metazoa</taxon>
        <taxon>Ecdysozoa</taxon>
        <taxon>Arthropoda</taxon>
        <taxon>Hexapoda</taxon>
        <taxon>Insecta</taxon>
        <taxon>Pterygota</taxon>
        <taxon>Neoptera</taxon>
        <taxon>Endopterygota</taxon>
        <taxon>Diptera</taxon>
        <taxon>Nematocera</taxon>
        <taxon>Sciaroidea</taxon>
        <taxon>Sciaridae</taxon>
        <taxon>Pseudolycoriella</taxon>
    </lineage>
</organism>
<evidence type="ECO:0000313" key="19">
    <source>
        <dbReference type="Proteomes" id="UP001151699"/>
    </source>
</evidence>
<feature type="domain" description="RING-type" evidence="17">
    <location>
        <begin position="227"/>
        <end position="269"/>
    </location>
</feature>
<keyword evidence="7" id="KW-0732">Signal</keyword>
<evidence type="ECO:0000256" key="12">
    <source>
        <dbReference type="ARBA" id="ARBA00023180"/>
    </source>
</evidence>
<keyword evidence="6" id="KW-0479">Metal-binding</keyword>
<sequence>MELLYFATITTILSIVGVNSNVLVYTESSNQLIEEFRDLPARFGRQVPSNGLKVRGIAGEPANGCAKLIPPPNDEKLEGFKWAALVARYNCTFEEKVRNAQLSGYDAVIVYNLESNDLEQMSAKNDDGITIPSVFVGETTGKILMLNYQYPDPFVLVLNDESPFNINTHLIVPFSIVVGLCFVIMIGFMIVKCVREQRRLRRHRLPSSVLKTIPTIKFNKAHPYDMCVICLDEYIEGDKLRVLPCSHAYHCKCIDQWLTKNRRFCPICKRKVLPRRRQRRASNDSTSDSEQDATDSTPLINPVEHANSHGTFAHSVNEEGTPRNSSQRVNPFDRSPNLPPNILNVDETPTLWSRMQRMFRRVMESSTSNEDIEAQTDEVPVSDSAAVTIPNRISSSNNILNSNLSGSFRGSDDECAEQNIFQPIASTNEAIHSEEVPSSSSSTMPPPQRQIVRLGVAAIPNTQFCPTTPLSSRSNRRENSSNNDYIV</sequence>
<evidence type="ECO:0000256" key="9">
    <source>
        <dbReference type="ARBA" id="ARBA00022833"/>
    </source>
</evidence>
<dbReference type="SUPFAM" id="SSF57850">
    <property type="entry name" value="RING/U-box"/>
    <property type="match status" value="1"/>
</dbReference>
<dbReference type="PANTHER" id="PTHR47168:SF1">
    <property type="entry name" value="OS02G0798600 PROTEIN"/>
    <property type="match status" value="1"/>
</dbReference>
<gene>
    <name evidence="18" type="primary">RNF13</name>
    <name evidence="18" type="ORF">Bhyg_13600</name>
</gene>
<reference evidence="18" key="1">
    <citation type="submission" date="2022-07" db="EMBL/GenBank/DDBJ databases">
        <authorList>
            <person name="Trinca V."/>
            <person name="Uliana J.V.C."/>
            <person name="Torres T.T."/>
            <person name="Ward R.J."/>
            <person name="Monesi N."/>
        </authorList>
    </citation>
    <scope>NUCLEOTIDE SEQUENCE</scope>
    <source>
        <strain evidence="18">HSMRA1968</strain>
        <tissue evidence="18">Whole embryos</tissue>
    </source>
</reference>
<dbReference type="PANTHER" id="PTHR47168">
    <property type="entry name" value="RING ZINC FINGER DOMAIN SUPERFAMILY PROTEIN-RELATED"/>
    <property type="match status" value="1"/>
</dbReference>